<dbReference type="EMBL" id="AP035882">
    <property type="protein sequence ID" value="BFP50149.1"/>
    <property type="molecule type" value="Genomic_DNA"/>
</dbReference>
<dbReference type="RefSeq" id="WP_407992385.1">
    <property type="nucleotide sequence ID" value="NZ_AP035882.1"/>
</dbReference>
<geneLocation type="plasmid" evidence="1">
    <name>pCMC57_01</name>
</geneLocation>
<proteinExistence type="predicted"/>
<organism evidence="1">
    <name type="scientific">Kitasatospora sp. CMC57</name>
    <dbReference type="NCBI Taxonomy" id="3231513"/>
    <lineage>
        <taxon>Bacteria</taxon>
        <taxon>Bacillati</taxon>
        <taxon>Actinomycetota</taxon>
        <taxon>Actinomycetes</taxon>
        <taxon>Kitasatosporales</taxon>
        <taxon>Streptomycetaceae</taxon>
        <taxon>Kitasatospora</taxon>
    </lineage>
</organism>
<sequence>MTTTTWPEGVIARYLTVSGVALANPDITVDLTKDGGTAECRGCGDDWANPAYPTTVRQWAQSHAETCRAIPNPTN</sequence>
<protein>
    <submittedName>
        <fullName evidence="1">Uncharacterized protein</fullName>
    </submittedName>
</protein>
<accession>A0AB33K3J3</accession>
<keyword evidence="1" id="KW-0614">Plasmid</keyword>
<gene>
    <name evidence="1" type="ORF">KCMC57_65170</name>
</gene>
<dbReference type="AlphaFoldDB" id="A0AB33K3J3"/>
<reference evidence="1" key="1">
    <citation type="submission" date="2024-07" db="EMBL/GenBank/DDBJ databases">
        <title>Complete genome sequences of cellulolytic bacteria, Kitasatospora sp. CMC57 and Streptomyces sp. CMC78, isolated from Japanese agricultural soil.</title>
        <authorList>
            <person name="Hashimoto T."/>
            <person name="Ito M."/>
            <person name="Iwamoto M."/>
            <person name="Fukahori D."/>
            <person name="Shoda T."/>
            <person name="Sakoda M."/>
            <person name="Morohoshi T."/>
            <person name="Mitsuboshi M."/>
            <person name="Nishizawa T."/>
        </authorList>
    </citation>
    <scope>NUCLEOTIDE SEQUENCE</scope>
    <source>
        <strain evidence="1">CMC57</strain>
        <plasmid evidence="1">pCMC57_01</plasmid>
    </source>
</reference>
<evidence type="ECO:0000313" key="1">
    <source>
        <dbReference type="EMBL" id="BFP50149.1"/>
    </source>
</evidence>
<dbReference type="KEGG" id="kic:KCMC57_65170"/>
<name>A0AB33K3J3_9ACTN</name>